<sequence>MKRGLFITFEGVEGSGKTTQAQALAQYLEKKGIPYILVRDPGTTTTGERIREILLNPENKIHPKCEVLLFLAARSQLVYEKILPALMEKKIVISDRFSDSTYAYQIFARKLPERLISIFNRFASAGLKPDLTFLVDIEVPEGQARGKCVDRMEKEGFSYHNEVRAGYLKLAKRARKRIKVLDGTKTVEELKAEVIKYVEELLNRKGYHYEDK</sequence>
<dbReference type="InterPro" id="IPR039430">
    <property type="entry name" value="Thymidylate_kin-like_dom"/>
</dbReference>
<dbReference type="PANTHER" id="PTHR10344">
    <property type="entry name" value="THYMIDYLATE KINASE"/>
    <property type="match status" value="1"/>
</dbReference>
<accession>A0A7V3RI83</accession>
<dbReference type="SUPFAM" id="SSF52540">
    <property type="entry name" value="P-loop containing nucleoside triphosphate hydrolases"/>
    <property type="match status" value="1"/>
</dbReference>
<dbReference type="GO" id="GO:0006235">
    <property type="term" value="P:dTTP biosynthetic process"/>
    <property type="evidence" value="ECO:0007669"/>
    <property type="project" value="UniProtKB-UniRule"/>
</dbReference>
<evidence type="ECO:0000256" key="5">
    <source>
        <dbReference type="ARBA" id="ARBA00022727"/>
    </source>
</evidence>
<dbReference type="FunFam" id="3.40.50.300:FF:000225">
    <property type="entry name" value="Thymidylate kinase"/>
    <property type="match status" value="1"/>
</dbReference>
<comment type="catalytic activity">
    <reaction evidence="9 11">
        <text>dTMP + ATP = dTDP + ADP</text>
        <dbReference type="Rhea" id="RHEA:13517"/>
        <dbReference type="ChEBI" id="CHEBI:30616"/>
        <dbReference type="ChEBI" id="CHEBI:58369"/>
        <dbReference type="ChEBI" id="CHEBI:63528"/>
        <dbReference type="ChEBI" id="CHEBI:456216"/>
        <dbReference type="EC" id="2.7.4.9"/>
    </reaction>
</comment>
<dbReference type="EC" id="2.7.4.9" evidence="2 11"/>
<evidence type="ECO:0000256" key="8">
    <source>
        <dbReference type="ARBA" id="ARBA00022840"/>
    </source>
</evidence>
<keyword evidence="6 11" id="KW-0547">Nucleotide-binding</keyword>
<feature type="binding site" evidence="11">
    <location>
        <begin position="11"/>
        <end position="18"/>
    </location>
    <ligand>
        <name>ATP</name>
        <dbReference type="ChEBI" id="CHEBI:30616"/>
    </ligand>
</feature>
<dbReference type="GO" id="GO:0004798">
    <property type="term" value="F:dTMP kinase activity"/>
    <property type="evidence" value="ECO:0007669"/>
    <property type="project" value="UniProtKB-UniRule"/>
</dbReference>
<gene>
    <name evidence="11 13" type="primary">tmk</name>
    <name evidence="13" type="ORF">ENX68_06825</name>
</gene>
<dbReference type="HAMAP" id="MF_00165">
    <property type="entry name" value="Thymidylate_kinase"/>
    <property type="match status" value="1"/>
</dbReference>
<dbReference type="InterPro" id="IPR018094">
    <property type="entry name" value="Thymidylate_kinase"/>
</dbReference>
<evidence type="ECO:0000256" key="10">
    <source>
        <dbReference type="ARBA" id="ARBA00057735"/>
    </source>
</evidence>
<evidence type="ECO:0000256" key="2">
    <source>
        <dbReference type="ARBA" id="ARBA00012980"/>
    </source>
</evidence>
<dbReference type="PANTHER" id="PTHR10344:SF4">
    <property type="entry name" value="UMP-CMP KINASE 2, MITOCHONDRIAL"/>
    <property type="match status" value="1"/>
</dbReference>
<proteinExistence type="inferred from homology"/>
<evidence type="ECO:0000256" key="4">
    <source>
        <dbReference type="ARBA" id="ARBA00022679"/>
    </source>
</evidence>
<dbReference type="CDD" id="cd01672">
    <property type="entry name" value="TMPK"/>
    <property type="match status" value="1"/>
</dbReference>
<dbReference type="NCBIfam" id="TIGR00041">
    <property type="entry name" value="DTMP_kinase"/>
    <property type="match status" value="1"/>
</dbReference>
<comment type="similarity">
    <text evidence="1 11">Belongs to the thymidylate kinase family.</text>
</comment>
<dbReference type="InterPro" id="IPR027417">
    <property type="entry name" value="P-loop_NTPase"/>
</dbReference>
<name>A0A7V3RI83_UNCW3</name>
<evidence type="ECO:0000259" key="12">
    <source>
        <dbReference type="Pfam" id="PF02223"/>
    </source>
</evidence>
<dbReference type="GO" id="GO:0005829">
    <property type="term" value="C:cytosol"/>
    <property type="evidence" value="ECO:0007669"/>
    <property type="project" value="TreeGrafter"/>
</dbReference>
<organism evidence="13">
    <name type="scientific">candidate division WOR-3 bacterium</name>
    <dbReference type="NCBI Taxonomy" id="2052148"/>
    <lineage>
        <taxon>Bacteria</taxon>
        <taxon>Bacteria division WOR-3</taxon>
    </lineage>
</organism>
<dbReference type="AlphaFoldDB" id="A0A7V3RI83"/>
<dbReference type="EMBL" id="DTOZ01000167">
    <property type="protein sequence ID" value="HGE78689.1"/>
    <property type="molecule type" value="Genomic_DNA"/>
</dbReference>
<keyword evidence="5 11" id="KW-0545">Nucleotide biosynthesis</keyword>
<evidence type="ECO:0000256" key="11">
    <source>
        <dbReference type="HAMAP-Rule" id="MF_00165"/>
    </source>
</evidence>
<keyword evidence="4 11" id="KW-0808">Transferase</keyword>
<dbReference type="Pfam" id="PF02223">
    <property type="entry name" value="Thymidylate_kin"/>
    <property type="match status" value="1"/>
</dbReference>
<dbReference type="GO" id="GO:0005524">
    <property type="term" value="F:ATP binding"/>
    <property type="evidence" value="ECO:0007669"/>
    <property type="project" value="UniProtKB-UniRule"/>
</dbReference>
<comment type="caution">
    <text evidence="13">The sequence shown here is derived from an EMBL/GenBank/DDBJ whole genome shotgun (WGS) entry which is preliminary data.</text>
</comment>
<dbReference type="InterPro" id="IPR018095">
    <property type="entry name" value="Thymidylate_kin_CS"/>
</dbReference>
<evidence type="ECO:0000256" key="6">
    <source>
        <dbReference type="ARBA" id="ARBA00022741"/>
    </source>
</evidence>
<evidence type="ECO:0000256" key="3">
    <source>
        <dbReference type="ARBA" id="ARBA00017144"/>
    </source>
</evidence>
<reference evidence="13" key="1">
    <citation type="journal article" date="2020" name="mSystems">
        <title>Genome- and Community-Level Interaction Insights into Carbon Utilization and Element Cycling Functions of Hydrothermarchaeota in Hydrothermal Sediment.</title>
        <authorList>
            <person name="Zhou Z."/>
            <person name="Liu Y."/>
            <person name="Xu W."/>
            <person name="Pan J."/>
            <person name="Luo Z.H."/>
            <person name="Li M."/>
        </authorList>
    </citation>
    <scope>NUCLEOTIDE SEQUENCE [LARGE SCALE GENOMIC DNA]</scope>
    <source>
        <strain evidence="13">SpSt-961</strain>
    </source>
</reference>
<protein>
    <recommendedName>
        <fullName evidence="3 11">Thymidylate kinase</fullName>
        <ecNumber evidence="2 11">2.7.4.9</ecNumber>
    </recommendedName>
    <alternativeName>
        <fullName evidence="11">dTMP kinase</fullName>
    </alternativeName>
</protein>
<evidence type="ECO:0000256" key="9">
    <source>
        <dbReference type="ARBA" id="ARBA00048743"/>
    </source>
</evidence>
<keyword evidence="7 11" id="KW-0418">Kinase</keyword>
<dbReference type="GO" id="GO:0006227">
    <property type="term" value="P:dUDP biosynthetic process"/>
    <property type="evidence" value="ECO:0007669"/>
    <property type="project" value="TreeGrafter"/>
</dbReference>
<comment type="function">
    <text evidence="10 11">Phosphorylation of dTMP to form dTDP in both de novo and salvage pathways of dTTP synthesis.</text>
</comment>
<dbReference type="PROSITE" id="PS01331">
    <property type="entry name" value="THYMIDYLATE_KINASE"/>
    <property type="match status" value="1"/>
</dbReference>
<dbReference type="GO" id="GO:0006233">
    <property type="term" value="P:dTDP biosynthetic process"/>
    <property type="evidence" value="ECO:0007669"/>
    <property type="project" value="InterPro"/>
</dbReference>
<evidence type="ECO:0000256" key="7">
    <source>
        <dbReference type="ARBA" id="ARBA00022777"/>
    </source>
</evidence>
<feature type="domain" description="Thymidylate kinase-like" evidence="12">
    <location>
        <begin position="9"/>
        <end position="193"/>
    </location>
</feature>
<keyword evidence="8 11" id="KW-0067">ATP-binding</keyword>
<evidence type="ECO:0000313" key="13">
    <source>
        <dbReference type="EMBL" id="HGE78689.1"/>
    </source>
</evidence>
<evidence type="ECO:0000256" key="1">
    <source>
        <dbReference type="ARBA" id="ARBA00009776"/>
    </source>
</evidence>
<dbReference type="Gene3D" id="3.40.50.300">
    <property type="entry name" value="P-loop containing nucleotide triphosphate hydrolases"/>
    <property type="match status" value="1"/>
</dbReference>